<evidence type="ECO:0000256" key="7">
    <source>
        <dbReference type="ARBA" id="ARBA00022801"/>
    </source>
</evidence>
<keyword evidence="8 10" id="KW-0862">Zinc</keyword>
<dbReference type="GO" id="GO:0005737">
    <property type="term" value="C:cytoplasm"/>
    <property type="evidence" value="ECO:0007669"/>
    <property type="project" value="UniProtKB-ARBA"/>
</dbReference>
<evidence type="ECO:0000256" key="1">
    <source>
        <dbReference type="ARBA" id="ARBA00001947"/>
    </source>
</evidence>
<dbReference type="AlphaFoldDB" id="A0A941ILE4"/>
<evidence type="ECO:0000256" key="4">
    <source>
        <dbReference type="ARBA" id="ARBA00022438"/>
    </source>
</evidence>
<dbReference type="Pfam" id="PF02127">
    <property type="entry name" value="Peptidase_M18"/>
    <property type="match status" value="1"/>
</dbReference>
<dbReference type="FunFam" id="2.30.250.10:FF:000004">
    <property type="entry name" value="Probable M18 family aminopeptidase 2"/>
    <property type="match status" value="1"/>
</dbReference>
<evidence type="ECO:0000256" key="3">
    <source>
        <dbReference type="ARBA" id="ARBA00014897"/>
    </source>
</evidence>
<evidence type="ECO:0000256" key="6">
    <source>
        <dbReference type="ARBA" id="ARBA00022723"/>
    </source>
</evidence>
<name>A0A941ILE4_9ACTN</name>
<keyword evidence="9 10" id="KW-0482">Metalloprotease</keyword>
<dbReference type="InterPro" id="IPR023358">
    <property type="entry name" value="Peptidase_M18_dom2"/>
</dbReference>
<evidence type="ECO:0000256" key="10">
    <source>
        <dbReference type="HAMAP-Rule" id="MF_00467"/>
    </source>
</evidence>
<dbReference type="PANTHER" id="PTHR28570">
    <property type="entry name" value="ASPARTYL AMINOPEPTIDASE"/>
    <property type="match status" value="1"/>
</dbReference>
<dbReference type="Proteomes" id="UP000675781">
    <property type="component" value="Unassembled WGS sequence"/>
</dbReference>
<dbReference type="GO" id="GO:0008237">
    <property type="term" value="F:metallopeptidase activity"/>
    <property type="evidence" value="ECO:0007669"/>
    <property type="project" value="UniProtKB-UniRule"/>
</dbReference>
<dbReference type="RefSeq" id="WP_212526163.1">
    <property type="nucleotide sequence ID" value="NZ_JAGSOG010000001.1"/>
</dbReference>
<dbReference type="NCBIfam" id="NF002759">
    <property type="entry name" value="PRK02813.1"/>
    <property type="match status" value="1"/>
</dbReference>
<proteinExistence type="inferred from homology"/>
<feature type="binding site" evidence="10">
    <location>
        <position position="407"/>
    </location>
    <ligand>
        <name>Zn(2+)</name>
        <dbReference type="ChEBI" id="CHEBI:29105"/>
    </ligand>
</feature>
<dbReference type="PANTHER" id="PTHR28570:SF3">
    <property type="entry name" value="ASPARTYL AMINOPEPTIDASE"/>
    <property type="match status" value="1"/>
</dbReference>
<dbReference type="InterPro" id="IPR001948">
    <property type="entry name" value="Peptidase_M18"/>
</dbReference>
<dbReference type="SUPFAM" id="SSF101821">
    <property type="entry name" value="Aminopeptidase/glucanase lid domain"/>
    <property type="match status" value="1"/>
</dbReference>
<keyword evidence="6 10" id="KW-0479">Metal-binding</keyword>
<dbReference type="InterPro" id="IPR022984">
    <property type="entry name" value="M18_aminopeptidase_2"/>
</dbReference>
<feature type="binding site" evidence="10">
    <location>
        <position position="156"/>
    </location>
    <ligand>
        <name>Zn(2+)</name>
        <dbReference type="ChEBI" id="CHEBI:29105"/>
    </ligand>
</feature>
<sequence>MATTFDRTHTDDLLAFLRAAPTPFHAVAEAAARLERAGFTPLSEAESWTDAVHGARYVIRSGALVAWYLPADAPAERPLRILGSHTDSPNLRVKPAPDVTTEGWRQVAVEVYGGPLFNSWLDRDLGLAGRLVLRDGSEHLVNIDRPLLRVPQLAVHLDRGVNGDGLKLNPQQHLRPIWGVGESHDGDLIAFVAAEHNLRAEDVLGWDLMTYDVTAPAYLGRDADLVASGRLDNLMSVHASVAALTAAVADGLDPQGPIPVLAAMDHEETGSDSAYGAGGPFLETVLDRLLEARGGRAEARARAYAGSFVASADMAHAVHPNYPEKHEPGHRPRVNGGPALKMNVNQRYATNGRTQAVWARACAAAGIPTQSFVSRNDLPCGTTIGPITATRLGIETFDVGVPSLSMHSARELCGADDPWRLAAALKAFLEG</sequence>
<keyword evidence="4 10" id="KW-0031">Aminopeptidase</keyword>
<dbReference type="EMBL" id="JAGSOG010000001">
    <property type="protein sequence ID" value="MBR7831629.1"/>
    <property type="molecule type" value="Genomic_DNA"/>
</dbReference>
<dbReference type="EC" id="3.4.11.-" evidence="10"/>
<dbReference type="CDD" id="cd05658">
    <property type="entry name" value="M18_DAP"/>
    <property type="match status" value="1"/>
</dbReference>
<dbReference type="GO" id="GO:0004177">
    <property type="term" value="F:aminopeptidase activity"/>
    <property type="evidence" value="ECO:0007669"/>
    <property type="project" value="UniProtKB-UniRule"/>
</dbReference>
<evidence type="ECO:0000256" key="2">
    <source>
        <dbReference type="ARBA" id="ARBA00008290"/>
    </source>
</evidence>
<keyword evidence="7 10" id="KW-0378">Hydrolase</keyword>
<gene>
    <name evidence="10" type="primary">apeB</name>
    <name evidence="13" type="ORF">KDL01_00055</name>
</gene>
<evidence type="ECO:0000313" key="13">
    <source>
        <dbReference type="EMBL" id="MBR7831629.1"/>
    </source>
</evidence>
<organism evidence="13 14">
    <name type="scientific">Actinospica durhamensis</name>
    <dbReference type="NCBI Taxonomy" id="1508375"/>
    <lineage>
        <taxon>Bacteria</taxon>
        <taxon>Bacillati</taxon>
        <taxon>Actinomycetota</taxon>
        <taxon>Actinomycetes</taxon>
        <taxon>Catenulisporales</taxon>
        <taxon>Actinospicaceae</taxon>
        <taxon>Actinospica</taxon>
    </lineage>
</organism>
<comment type="similarity">
    <text evidence="2 10 11">Belongs to the peptidase M18 family.</text>
</comment>
<dbReference type="GO" id="GO:0008270">
    <property type="term" value="F:zinc ion binding"/>
    <property type="evidence" value="ECO:0007669"/>
    <property type="project" value="UniProtKB-UniRule"/>
</dbReference>
<evidence type="ECO:0000313" key="14">
    <source>
        <dbReference type="Proteomes" id="UP000675781"/>
    </source>
</evidence>
<dbReference type="Gene3D" id="3.40.630.10">
    <property type="entry name" value="Zn peptidases"/>
    <property type="match status" value="1"/>
</dbReference>
<comment type="cofactor">
    <cofactor evidence="1 10 12">
        <name>Zn(2+)</name>
        <dbReference type="ChEBI" id="CHEBI:29105"/>
    </cofactor>
</comment>
<dbReference type="PRINTS" id="PR00932">
    <property type="entry name" value="AMINO1PTASE"/>
</dbReference>
<feature type="binding site" evidence="10">
    <location>
        <position position="85"/>
    </location>
    <ligand>
        <name>Zn(2+)</name>
        <dbReference type="ChEBI" id="CHEBI:29105"/>
    </ligand>
</feature>
<comment type="caution">
    <text evidence="13">The sequence shown here is derived from an EMBL/GenBank/DDBJ whole genome shotgun (WGS) entry which is preliminary data.</text>
</comment>
<evidence type="ECO:0000256" key="11">
    <source>
        <dbReference type="RuleBase" id="RU004386"/>
    </source>
</evidence>
<keyword evidence="14" id="KW-1185">Reference proteome</keyword>
<keyword evidence="5 10" id="KW-0645">Protease</keyword>
<evidence type="ECO:0000256" key="9">
    <source>
        <dbReference type="ARBA" id="ARBA00023049"/>
    </source>
</evidence>
<dbReference type="Gene3D" id="2.30.250.10">
    <property type="entry name" value="Aminopeptidase i, Domain 2"/>
    <property type="match status" value="1"/>
</dbReference>
<evidence type="ECO:0000256" key="12">
    <source>
        <dbReference type="RuleBase" id="RU004387"/>
    </source>
</evidence>
<reference evidence="13" key="1">
    <citation type="submission" date="2021-04" db="EMBL/GenBank/DDBJ databases">
        <title>Genome based classification of Actinospica acidithermotolerans sp. nov., an actinobacterium isolated from an Indonesian hot spring.</title>
        <authorList>
            <person name="Kusuma A.B."/>
            <person name="Putra K.E."/>
            <person name="Nafisah S."/>
            <person name="Loh J."/>
            <person name="Nouioui I."/>
            <person name="Goodfellow M."/>
        </authorList>
    </citation>
    <scope>NUCLEOTIDE SEQUENCE</scope>
    <source>
        <strain evidence="13">CSCA 57</strain>
    </source>
</reference>
<dbReference type="SUPFAM" id="SSF53187">
    <property type="entry name" value="Zn-dependent exopeptidases"/>
    <property type="match status" value="1"/>
</dbReference>
<evidence type="ECO:0000256" key="8">
    <source>
        <dbReference type="ARBA" id="ARBA00022833"/>
    </source>
</evidence>
<evidence type="ECO:0000256" key="5">
    <source>
        <dbReference type="ARBA" id="ARBA00022670"/>
    </source>
</evidence>
<dbReference type="GO" id="GO:0006508">
    <property type="term" value="P:proteolysis"/>
    <property type="evidence" value="ECO:0007669"/>
    <property type="project" value="UniProtKB-UniRule"/>
</dbReference>
<accession>A0A941ILE4</accession>
<dbReference type="HAMAP" id="MF_00467">
    <property type="entry name" value="Aminopeptidase_M18_2"/>
    <property type="match status" value="1"/>
</dbReference>
<protein>
    <recommendedName>
        <fullName evidence="3 10">Probable M18 family aminopeptidase 2</fullName>
        <ecNumber evidence="10">3.4.11.-</ecNumber>
    </recommendedName>
</protein>